<dbReference type="AlphaFoldDB" id="A0A200Q8C5"/>
<keyword evidence="2" id="KW-1185">Reference proteome</keyword>
<dbReference type="OrthoDB" id="1434423at2759"/>
<reference evidence="1 2" key="1">
    <citation type="journal article" date="2017" name="Mol. Plant">
        <title>The Genome of Medicinal Plant Macleaya cordata Provides New Insights into Benzylisoquinoline Alkaloids Metabolism.</title>
        <authorList>
            <person name="Liu X."/>
            <person name="Liu Y."/>
            <person name="Huang P."/>
            <person name="Ma Y."/>
            <person name="Qing Z."/>
            <person name="Tang Q."/>
            <person name="Cao H."/>
            <person name="Cheng P."/>
            <person name="Zheng Y."/>
            <person name="Yuan Z."/>
            <person name="Zhou Y."/>
            <person name="Liu J."/>
            <person name="Tang Z."/>
            <person name="Zhuo Y."/>
            <person name="Zhang Y."/>
            <person name="Yu L."/>
            <person name="Huang J."/>
            <person name="Yang P."/>
            <person name="Peng Q."/>
            <person name="Zhang J."/>
            <person name="Jiang W."/>
            <person name="Zhang Z."/>
            <person name="Lin K."/>
            <person name="Ro D.K."/>
            <person name="Chen X."/>
            <person name="Xiong X."/>
            <person name="Shang Y."/>
            <person name="Huang S."/>
            <person name="Zeng J."/>
        </authorList>
    </citation>
    <scope>NUCLEOTIDE SEQUENCE [LARGE SCALE GENOMIC DNA]</scope>
    <source>
        <strain evidence="2">cv. BLH2017</strain>
        <tissue evidence="1">Root</tissue>
    </source>
</reference>
<sequence>MGRMGMAGILSKVGDGRRIKFWHDNWLTETPLADRFKSLFRVSRKKNESVCDFLTIDEEGRLEWDLDLPRRLGDTEATEFTELQMLLSSYVLNEGEDGRSWRWEKNGSFTVRSCYDAIHTGGSDSFSHANIWNKTGVHLASQIRATPFGSFYHSQYVGQFGGSGMTDTSTTWRKD</sequence>
<dbReference type="PANTHER" id="PTHR36617:SF17">
    <property type="entry name" value="OS01G0114800 PROTEIN"/>
    <property type="match status" value="1"/>
</dbReference>
<organism evidence="1 2">
    <name type="scientific">Macleaya cordata</name>
    <name type="common">Five-seeded plume-poppy</name>
    <name type="synonym">Bocconia cordata</name>
    <dbReference type="NCBI Taxonomy" id="56857"/>
    <lineage>
        <taxon>Eukaryota</taxon>
        <taxon>Viridiplantae</taxon>
        <taxon>Streptophyta</taxon>
        <taxon>Embryophyta</taxon>
        <taxon>Tracheophyta</taxon>
        <taxon>Spermatophyta</taxon>
        <taxon>Magnoliopsida</taxon>
        <taxon>Ranunculales</taxon>
        <taxon>Papaveraceae</taxon>
        <taxon>Papaveroideae</taxon>
        <taxon>Macleaya</taxon>
    </lineage>
</organism>
<name>A0A200Q8C5_MACCD</name>
<evidence type="ECO:0008006" key="3">
    <source>
        <dbReference type="Google" id="ProtNLM"/>
    </source>
</evidence>
<dbReference type="OMA" id="DNWYLES"/>
<evidence type="ECO:0000313" key="1">
    <source>
        <dbReference type="EMBL" id="OVA06746.1"/>
    </source>
</evidence>
<evidence type="ECO:0000313" key="2">
    <source>
        <dbReference type="Proteomes" id="UP000195402"/>
    </source>
</evidence>
<dbReference type="Proteomes" id="UP000195402">
    <property type="component" value="Unassembled WGS sequence"/>
</dbReference>
<protein>
    <recommendedName>
        <fullName evidence="3">Reverse transcriptase zinc-binding domain</fullName>
    </recommendedName>
</protein>
<comment type="caution">
    <text evidence="1">The sequence shown here is derived from an EMBL/GenBank/DDBJ whole genome shotgun (WGS) entry which is preliminary data.</text>
</comment>
<accession>A0A200Q8C5</accession>
<dbReference type="EMBL" id="MVGT01002723">
    <property type="protein sequence ID" value="OVA06746.1"/>
    <property type="molecule type" value="Genomic_DNA"/>
</dbReference>
<dbReference type="PANTHER" id="PTHR36617">
    <property type="entry name" value="PROTEIN, PUTATIVE-RELATED"/>
    <property type="match status" value="1"/>
</dbReference>
<proteinExistence type="predicted"/>
<dbReference type="InParanoid" id="A0A200Q8C5"/>
<gene>
    <name evidence="1" type="ORF">BVC80_259g6</name>
</gene>